<evidence type="ECO:0000313" key="4">
    <source>
        <dbReference type="Proteomes" id="UP000626109"/>
    </source>
</evidence>
<comment type="caution">
    <text evidence="3">The sequence shown here is derived from an EMBL/GenBank/DDBJ whole genome shotgun (WGS) entry which is preliminary data.</text>
</comment>
<evidence type="ECO:0000256" key="2">
    <source>
        <dbReference type="SAM" id="Phobius"/>
    </source>
</evidence>
<sequence>GTGARRPLPARAAGPRRARSAACRAVALLVTGAVVLSARLAANARARAFVAGPPGIRTDVRMPVLAAAAAAVAVPAAPAVAAYEMPSTGNVAQFFKTVWQTITTGSDQVYDPFSDEGAKALGLAYKLPKDGFAEVKSEDYLPFVLFLVVLVLWGLLVVPTSMDRSDGAKSVLFDSQVPALPMAPVPDSIRLQSPEAPILKSRMLRKADDELLLPVSKGPPKATPTKKKNSGFLNKS</sequence>
<feature type="transmembrane region" description="Helical" evidence="2">
    <location>
        <begin position="140"/>
        <end position="158"/>
    </location>
</feature>
<keyword evidence="2" id="KW-0472">Membrane</keyword>
<reference evidence="3" key="1">
    <citation type="submission" date="2021-02" db="EMBL/GenBank/DDBJ databases">
        <authorList>
            <person name="Dougan E. K."/>
            <person name="Rhodes N."/>
            <person name="Thang M."/>
            <person name="Chan C."/>
        </authorList>
    </citation>
    <scope>NUCLEOTIDE SEQUENCE</scope>
</reference>
<feature type="non-terminal residue" evidence="3">
    <location>
        <position position="236"/>
    </location>
</feature>
<name>A0A813IGC6_POLGL</name>
<accession>A0A813IGC6</accession>
<dbReference type="AlphaFoldDB" id="A0A813IGC6"/>
<feature type="region of interest" description="Disordered" evidence="1">
    <location>
        <begin position="212"/>
        <end position="236"/>
    </location>
</feature>
<gene>
    <name evidence="3" type="ORF">PGLA2088_LOCUS9718</name>
</gene>
<keyword evidence="2" id="KW-0812">Transmembrane</keyword>
<evidence type="ECO:0000313" key="3">
    <source>
        <dbReference type="EMBL" id="CAE8652476.1"/>
    </source>
</evidence>
<protein>
    <submittedName>
        <fullName evidence="3">Uncharacterized protein</fullName>
    </submittedName>
</protein>
<dbReference type="Proteomes" id="UP000626109">
    <property type="component" value="Unassembled WGS sequence"/>
</dbReference>
<keyword evidence="2" id="KW-1133">Transmembrane helix</keyword>
<dbReference type="EMBL" id="CAJNNW010010793">
    <property type="protein sequence ID" value="CAE8652476.1"/>
    <property type="molecule type" value="Genomic_DNA"/>
</dbReference>
<proteinExistence type="predicted"/>
<evidence type="ECO:0000256" key="1">
    <source>
        <dbReference type="SAM" id="MobiDB-lite"/>
    </source>
</evidence>
<organism evidence="3 4">
    <name type="scientific">Polarella glacialis</name>
    <name type="common">Dinoflagellate</name>
    <dbReference type="NCBI Taxonomy" id="89957"/>
    <lineage>
        <taxon>Eukaryota</taxon>
        <taxon>Sar</taxon>
        <taxon>Alveolata</taxon>
        <taxon>Dinophyceae</taxon>
        <taxon>Suessiales</taxon>
        <taxon>Suessiaceae</taxon>
        <taxon>Polarella</taxon>
    </lineage>
</organism>
<feature type="transmembrane region" description="Helical" evidence="2">
    <location>
        <begin position="21"/>
        <end position="42"/>
    </location>
</feature>